<gene>
    <name evidence="1" type="ORF">EV211_12214</name>
</gene>
<dbReference type="NCBIfam" id="TIGR01909">
    <property type="entry name" value="C_GCAxxG_C_C"/>
    <property type="match status" value="1"/>
</dbReference>
<protein>
    <submittedName>
        <fullName evidence="1">C_GCAxxG_C_C family probable redox protein</fullName>
    </submittedName>
</protein>
<evidence type="ECO:0000313" key="1">
    <source>
        <dbReference type="EMBL" id="TDP54377.1"/>
    </source>
</evidence>
<dbReference type="RefSeq" id="WP_133528671.1">
    <property type="nucleotide sequence ID" value="NZ_SNXO01000022.1"/>
</dbReference>
<proteinExistence type="predicted"/>
<dbReference type="OrthoDB" id="9791535at2"/>
<accession>A0A4R6Q092</accession>
<dbReference type="EMBL" id="SNXO01000022">
    <property type="protein sequence ID" value="TDP54377.1"/>
    <property type="molecule type" value="Genomic_DNA"/>
</dbReference>
<reference evidence="1 2" key="1">
    <citation type="submission" date="2019-03" db="EMBL/GenBank/DDBJ databases">
        <title>Genomic Encyclopedia of Type Strains, Phase IV (KMG-IV): sequencing the most valuable type-strain genomes for metagenomic binning, comparative biology and taxonomic classification.</title>
        <authorList>
            <person name="Goeker M."/>
        </authorList>
    </citation>
    <scope>NUCLEOTIDE SEQUENCE [LARGE SCALE GENOMIC DNA]</scope>
    <source>
        <strain evidence="1 2">DSM 28287</strain>
    </source>
</reference>
<organism evidence="1 2">
    <name type="scientific">Aminicella lysinilytica</name>
    <dbReference type="NCBI Taxonomy" id="433323"/>
    <lineage>
        <taxon>Bacteria</taxon>
        <taxon>Bacillati</taxon>
        <taxon>Bacillota</taxon>
        <taxon>Clostridia</taxon>
        <taxon>Peptostreptococcales</taxon>
        <taxon>Anaerovoracaceae</taxon>
        <taxon>Aminicella</taxon>
    </lineage>
</organism>
<dbReference type="Pfam" id="PF09719">
    <property type="entry name" value="C_GCAxxG_C_C"/>
    <property type="match status" value="1"/>
</dbReference>
<dbReference type="AlphaFoldDB" id="A0A4R6Q092"/>
<dbReference type="InterPro" id="IPR010181">
    <property type="entry name" value="CGCAxxGCC_motif"/>
</dbReference>
<comment type="caution">
    <text evidence="1">The sequence shown here is derived from an EMBL/GenBank/DDBJ whole genome shotgun (WGS) entry which is preliminary data.</text>
</comment>
<keyword evidence="2" id="KW-1185">Reference proteome</keyword>
<evidence type="ECO:0000313" key="2">
    <source>
        <dbReference type="Proteomes" id="UP000295500"/>
    </source>
</evidence>
<dbReference type="Proteomes" id="UP000295500">
    <property type="component" value="Unassembled WGS sequence"/>
</dbReference>
<name>A0A4R6Q092_9FIRM</name>
<sequence length="136" mass="14725">MDRKELSMELHKQGFNCAQCVVCSYCNVLGYDPVTAFKMAEAFGFGMGSAGTCGAVSGMAMVIGMKTSDGDLDNPKTKRESYNLMRRATGEFLRKNKSIVCREIKGMDGGPVLCSCDDCIKDSIGILDELLLGIKD</sequence>